<dbReference type="AlphaFoldDB" id="A0A067KWQ9"/>
<dbReference type="Proteomes" id="UP000027138">
    <property type="component" value="Unassembled WGS sequence"/>
</dbReference>
<evidence type="ECO:0000313" key="1">
    <source>
        <dbReference type="EMBL" id="KDP36695.1"/>
    </source>
</evidence>
<proteinExistence type="predicted"/>
<evidence type="ECO:0008006" key="3">
    <source>
        <dbReference type="Google" id="ProtNLM"/>
    </source>
</evidence>
<dbReference type="EMBL" id="KK914420">
    <property type="protein sequence ID" value="KDP36695.1"/>
    <property type="molecule type" value="Genomic_DNA"/>
</dbReference>
<reference evidence="1 2" key="1">
    <citation type="journal article" date="2014" name="PLoS ONE">
        <title>Global Analysis of Gene Expression Profiles in Physic Nut (Jatropha curcas L.) Seedlings Exposed to Salt Stress.</title>
        <authorList>
            <person name="Zhang L."/>
            <person name="Zhang C."/>
            <person name="Wu P."/>
            <person name="Chen Y."/>
            <person name="Li M."/>
            <person name="Jiang H."/>
            <person name="Wu G."/>
        </authorList>
    </citation>
    <scope>NUCLEOTIDE SEQUENCE [LARGE SCALE GENOMIC DNA]</scope>
    <source>
        <strain evidence="2">cv. GZQX0401</strain>
        <tissue evidence="1">Young leaves</tissue>
    </source>
</reference>
<organism evidence="1 2">
    <name type="scientific">Jatropha curcas</name>
    <name type="common">Barbados nut</name>
    <dbReference type="NCBI Taxonomy" id="180498"/>
    <lineage>
        <taxon>Eukaryota</taxon>
        <taxon>Viridiplantae</taxon>
        <taxon>Streptophyta</taxon>
        <taxon>Embryophyta</taxon>
        <taxon>Tracheophyta</taxon>
        <taxon>Spermatophyta</taxon>
        <taxon>Magnoliopsida</taxon>
        <taxon>eudicotyledons</taxon>
        <taxon>Gunneridae</taxon>
        <taxon>Pentapetalae</taxon>
        <taxon>rosids</taxon>
        <taxon>fabids</taxon>
        <taxon>Malpighiales</taxon>
        <taxon>Euphorbiaceae</taxon>
        <taxon>Crotonoideae</taxon>
        <taxon>Jatropheae</taxon>
        <taxon>Jatropha</taxon>
    </lineage>
</organism>
<name>A0A067KWQ9_JATCU</name>
<keyword evidence="2" id="KW-1185">Reference proteome</keyword>
<accession>A0A067KWQ9</accession>
<sequence length="96" mass="10991">MLEDLRKVDDYAWGLMCLPTMHNGLSMQKKVGKEKSITSYRGSAQVFVLLWLPSFAKEVYGMPKVSNTFRIVKGWAEVMAKKSNDNMNKISSRLCR</sequence>
<evidence type="ECO:0000313" key="2">
    <source>
        <dbReference type="Proteomes" id="UP000027138"/>
    </source>
</evidence>
<gene>
    <name evidence="1" type="ORF">JCGZ_07986</name>
</gene>
<protein>
    <recommendedName>
        <fullName evidence="3">Aminotransferase-like plant mobile domain-containing protein</fullName>
    </recommendedName>
</protein>